<dbReference type="EMBL" id="JH597768">
    <property type="protein sequence ID" value="EHP69418.1"/>
    <property type="molecule type" value="Genomic_DNA"/>
</dbReference>
<dbReference type="PROSITE" id="PS01108">
    <property type="entry name" value="RIBOSOMAL_L24"/>
    <property type="match status" value="1"/>
</dbReference>
<dbReference type="OrthoDB" id="10899at2157"/>
<evidence type="ECO:0000256" key="3">
    <source>
        <dbReference type="ARBA" id="ARBA00023274"/>
    </source>
</evidence>
<evidence type="ECO:0000256" key="1">
    <source>
        <dbReference type="ARBA" id="ARBA00010618"/>
    </source>
</evidence>
<evidence type="ECO:0000313" key="8">
    <source>
        <dbReference type="Proteomes" id="UP000003980"/>
    </source>
</evidence>
<evidence type="ECO:0000256" key="4">
    <source>
        <dbReference type="HAMAP-Rule" id="MF_01326"/>
    </source>
</evidence>
<dbReference type="Pfam" id="PF16906">
    <property type="entry name" value="Ribosomal_L26"/>
    <property type="match status" value="1"/>
</dbReference>
<comment type="function">
    <text evidence="4">Located at the polypeptide exit tunnel on the outside of the subunit.</text>
</comment>
<dbReference type="InterPro" id="IPR014722">
    <property type="entry name" value="Rib_uL2_dom2"/>
</dbReference>
<keyword evidence="3 4" id="KW-0687">Ribonucleoprotein</keyword>
<accession>H2C6J1</accession>
<dbReference type="HAMAP" id="MF_01326_A">
    <property type="entry name" value="Ribosomal_uL24_A"/>
    <property type="match status" value="1"/>
</dbReference>
<dbReference type="GO" id="GO:0019843">
    <property type="term" value="F:rRNA binding"/>
    <property type="evidence" value="ECO:0007669"/>
    <property type="project" value="UniProtKB-UniRule"/>
</dbReference>
<dbReference type="SUPFAM" id="SSF50104">
    <property type="entry name" value="Translation proteins SH3-like domain"/>
    <property type="match status" value="1"/>
</dbReference>
<dbReference type="InterPro" id="IPR008991">
    <property type="entry name" value="Translation_prot_SH3-like_sf"/>
</dbReference>
<dbReference type="Pfam" id="PF00467">
    <property type="entry name" value="KOW"/>
    <property type="match status" value="1"/>
</dbReference>
<dbReference type="RefSeq" id="WP_009073457.1">
    <property type="nucleotide sequence ID" value="NZ_JH597768.1"/>
</dbReference>
<organism evidence="7 8">
    <name type="scientific">Metallosphaera yellowstonensis MK1</name>
    <dbReference type="NCBI Taxonomy" id="671065"/>
    <lineage>
        <taxon>Archaea</taxon>
        <taxon>Thermoproteota</taxon>
        <taxon>Thermoprotei</taxon>
        <taxon>Sulfolobales</taxon>
        <taxon>Sulfolobaceae</taxon>
        <taxon>Metallosphaera</taxon>
    </lineage>
</organism>
<dbReference type="InterPro" id="IPR005825">
    <property type="entry name" value="Ribosomal_uL24_CS"/>
</dbReference>
<feature type="domain" description="KOW" evidence="6">
    <location>
        <begin position="36"/>
        <end position="63"/>
    </location>
</feature>
<dbReference type="InterPro" id="IPR005756">
    <property type="entry name" value="Ribosomal_uL24_euk/arc"/>
</dbReference>
<dbReference type="CDD" id="cd06089">
    <property type="entry name" value="KOW_RPL26"/>
    <property type="match status" value="1"/>
</dbReference>
<feature type="region of interest" description="Disordered" evidence="5">
    <location>
        <begin position="100"/>
        <end position="121"/>
    </location>
</feature>
<dbReference type="AlphaFoldDB" id="H2C6J1"/>
<reference evidence="7 8" key="1">
    <citation type="submission" date="2012-01" db="EMBL/GenBank/DDBJ databases">
        <title>Improved High-Quality Draft sequence of Metallosphaera yellowstonensis MK1.</title>
        <authorList>
            <consortium name="US DOE Joint Genome Institute"/>
            <person name="Lucas S."/>
            <person name="Han J."/>
            <person name="Cheng J.-F."/>
            <person name="Goodwin L."/>
            <person name="Pitluck S."/>
            <person name="Peters L."/>
            <person name="Teshima H."/>
            <person name="Detter J.C."/>
            <person name="Han C."/>
            <person name="Tapia R."/>
            <person name="Land M."/>
            <person name="Hauser L."/>
            <person name="Kyrpides N."/>
            <person name="Kozubal M."/>
            <person name="Macur R.E."/>
            <person name="Jay Z."/>
            <person name="Inskeep W."/>
            <person name="Woyke T."/>
        </authorList>
    </citation>
    <scope>NUCLEOTIDE SEQUENCE [LARGE SCALE GENOMIC DNA]</scope>
    <source>
        <strain evidence="7 8">MK1</strain>
    </source>
</reference>
<evidence type="ECO:0000256" key="5">
    <source>
        <dbReference type="SAM" id="MobiDB-lite"/>
    </source>
</evidence>
<dbReference type="Proteomes" id="UP000003980">
    <property type="component" value="Unassembled WGS sequence"/>
</dbReference>
<dbReference type="GO" id="GO:0015934">
    <property type="term" value="C:large ribosomal subunit"/>
    <property type="evidence" value="ECO:0007669"/>
    <property type="project" value="UniProtKB-UniRule"/>
</dbReference>
<dbReference type="SMART" id="SM00739">
    <property type="entry name" value="KOW"/>
    <property type="match status" value="1"/>
</dbReference>
<feature type="compositionally biased region" description="Basic and acidic residues" evidence="5">
    <location>
        <begin position="100"/>
        <end position="109"/>
    </location>
</feature>
<gene>
    <name evidence="4" type="primary">rpl24</name>
    <name evidence="7" type="ORF">MetMK1DRAFT_00021740</name>
</gene>
<protein>
    <recommendedName>
        <fullName evidence="4">Large ribosomal subunit protein uL24</fullName>
    </recommendedName>
</protein>
<dbReference type="InterPro" id="IPR041988">
    <property type="entry name" value="Ribosomal_uL24_KOW"/>
</dbReference>
<keyword evidence="2 4" id="KW-0689">Ribosomal protein</keyword>
<evidence type="ECO:0000256" key="2">
    <source>
        <dbReference type="ARBA" id="ARBA00022980"/>
    </source>
</evidence>
<dbReference type="NCBIfam" id="TIGR01080">
    <property type="entry name" value="rplX_A_E"/>
    <property type="match status" value="1"/>
</dbReference>
<keyword evidence="8" id="KW-1185">Reference proteome</keyword>
<comment type="function">
    <text evidence="4">One of two assembly initiator proteins, it binds directly to the 5'-end of the 23S rRNA, where it nucleates assembly of the 50S subunit.</text>
</comment>
<dbReference type="InterPro" id="IPR005824">
    <property type="entry name" value="KOW"/>
</dbReference>
<dbReference type="PANTHER" id="PTHR11143">
    <property type="entry name" value="60S RIBOSOMAL PROTEIN L26 FAMILY MEMBER"/>
    <property type="match status" value="1"/>
</dbReference>
<keyword evidence="4" id="KW-0694">RNA-binding</keyword>
<dbReference type="GO" id="GO:0006412">
    <property type="term" value="P:translation"/>
    <property type="evidence" value="ECO:0007669"/>
    <property type="project" value="UniProtKB-UniRule"/>
</dbReference>
<name>H2C6J1_9CREN</name>
<dbReference type="Gene3D" id="2.30.30.30">
    <property type="match status" value="1"/>
</dbReference>
<evidence type="ECO:0000313" key="7">
    <source>
        <dbReference type="EMBL" id="EHP69418.1"/>
    </source>
</evidence>
<dbReference type="STRING" id="671065.MetMK1DRAFT_00021740"/>
<evidence type="ECO:0000259" key="6">
    <source>
        <dbReference type="SMART" id="SM00739"/>
    </source>
</evidence>
<dbReference type="HOGENOM" id="CLU_093240_2_1_2"/>
<proteinExistence type="inferred from homology"/>
<dbReference type="GO" id="GO:0003735">
    <property type="term" value="F:structural constituent of ribosome"/>
    <property type="evidence" value="ECO:0007669"/>
    <property type="project" value="UniProtKB-UniRule"/>
</dbReference>
<keyword evidence="4" id="KW-0699">rRNA-binding</keyword>
<sequence length="121" mass="13637">MQSHKPSKQRKAASVKQLTARVSEEIRKEFGIKRLRVRKDDTVIVMRGKDRGFEGKVVQVFPEEGRIAIEGLTRKKADGTPLFVKIHASKVMITKLNTADPRRKEAIERKGKKAEKTQGGA</sequence>
<dbReference type="eggNOG" id="arCOG04094">
    <property type="taxonomic scope" value="Archaea"/>
</dbReference>
<comment type="subunit">
    <text evidence="4">Part of the 50S ribosomal subunit.</text>
</comment>
<comment type="similarity">
    <text evidence="1 4">Belongs to the universal ribosomal protein uL24 family.</text>
</comment>